<keyword evidence="2" id="KW-1185">Reference proteome</keyword>
<dbReference type="EMBL" id="MF140411">
    <property type="protein sequence ID" value="ASR86826.1"/>
    <property type="molecule type" value="Genomic_DNA"/>
</dbReference>
<gene>
    <name evidence="1" type="primary">87</name>
    <name evidence="1" type="ORF">SEA_FINDLEY_87</name>
</gene>
<protein>
    <submittedName>
        <fullName evidence="1">Uncharacterized protein</fullName>
    </submittedName>
</protein>
<sequence>MMLEWTENAHREHVANHGGYVITRGWKLPDVPRWEVHVTSPELGPGEGGLGVLRYIGSRDTLDEAKAFAQADYDGRYAI</sequence>
<proteinExistence type="predicted"/>
<accession>A0A222ZQ17</accession>
<dbReference type="GeneID" id="60322601"/>
<dbReference type="KEGG" id="vg:60322601"/>
<evidence type="ECO:0000313" key="2">
    <source>
        <dbReference type="Proteomes" id="UP000221743"/>
    </source>
</evidence>
<name>A0A222ZQ17_9CAUD</name>
<dbReference type="RefSeq" id="YP_009951173.1">
    <property type="nucleotide sequence ID" value="NC_051598.1"/>
</dbReference>
<dbReference type="Proteomes" id="UP000221743">
    <property type="component" value="Segment"/>
</dbReference>
<organism evidence="1 2">
    <name type="scientific">Mycobacterium phage Findley</name>
    <dbReference type="NCBI Taxonomy" id="2015882"/>
    <lineage>
        <taxon>Viruses</taxon>
        <taxon>Duplodnaviria</taxon>
        <taxon>Heunggongvirae</taxon>
        <taxon>Uroviricota</taxon>
        <taxon>Caudoviricetes</taxon>
        <taxon>Weiservirinae</taxon>
        <taxon>Timquatrovirus</taxon>
        <taxon>Timquatrovirus findley</taxon>
    </lineage>
</organism>
<reference evidence="1 2" key="1">
    <citation type="submission" date="2017-05" db="EMBL/GenBank/DDBJ databases">
        <authorList>
            <person name="Bazemore A."/>
            <person name="Burrell P."/>
            <person name="Elliott A."/>
            <person name="Findley P."/>
            <person name="Park P.J."/>
            <person name="Piasecki P."/>
            <person name="Ryoo H.S."/>
            <person name="Shields M."/>
            <person name="Washington J.M."/>
            <person name="Yun M."/>
            <person name="Stoner T.H."/>
            <person name="Garlena R.A."/>
            <person name="Russell D.A."/>
            <person name="Pope W.H."/>
            <person name="Jacobs-Sera D."/>
            <person name="Hatfull G.F."/>
        </authorList>
    </citation>
    <scope>NUCLEOTIDE SEQUENCE [LARGE SCALE GENOMIC DNA]</scope>
</reference>
<evidence type="ECO:0000313" key="1">
    <source>
        <dbReference type="EMBL" id="ASR86826.1"/>
    </source>
</evidence>